<dbReference type="RefSeq" id="WP_125646687.1">
    <property type="nucleotide sequence ID" value="NZ_JBHTOH010000014.1"/>
</dbReference>
<reference evidence="2" key="1">
    <citation type="journal article" date="2019" name="Int. J. Syst. Evol. Microbiol.">
        <title>The Global Catalogue of Microorganisms (GCM) 10K type strain sequencing project: providing services to taxonomists for standard genome sequencing and annotation.</title>
        <authorList>
            <consortium name="The Broad Institute Genomics Platform"/>
            <consortium name="The Broad Institute Genome Sequencing Center for Infectious Disease"/>
            <person name="Wu L."/>
            <person name="Ma J."/>
        </authorList>
    </citation>
    <scope>NUCLEOTIDE SEQUENCE [LARGE SCALE GENOMIC DNA]</scope>
    <source>
        <strain evidence="2">CCM 8937</strain>
    </source>
</reference>
<evidence type="ECO:0000313" key="2">
    <source>
        <dbReference type="Proteomes" id="UP001597191"/>
    </source>
</evidence>
<comment type="caution">
    <text evidence="1">The sequence shown here is derived from an EMBL/GenBank/DDBJ whole genome shotgun (WGS) entry which is preliminary data.</text>
</comment>
<dbReference type="Pfam" id="PF01904">
    <property type="entry name" value="DUF72"/>
    <property type="match status" value="1"/>
</dbReference>
<dbReference type="SUPFAM" id="SSF117396">
    <property type="entry name" value="TM1631-like"/>
    <property type="match status" value="1"/>
</dbReference>
<name>A0ABW4BJD7_9LACO</name>
<evidence type="ECO:0000313" key="1">
    <source>
        <dbReference type="EMBL" id="MFD1410356.1"/>
    </source>
</evidence>
<dbReference type="Gene3D" id="3.20.20.410">
    <property type="entry name" value="Protein of unknown function UPF0759"/>
    <property type="match status" value="1"/>
</dbReference>
<protein>
    <submittedName>
        <fullName evidence="1">DUF72 domain-containing protein</fullName>
    </submittedName>
</protein>
<dbReference type="Proteomes" id="UP001597191">
    <property type="component" value="Unassembled WGS sequence"/>
</dbReference>
<dbReference type="PANTHER" id="PTHR30348:SF13">
    <property type="entry name" value="UPF0759 PROTEIN YUNF"/>
    <property type="match status" value="1"/>
</dbReference>
<accession>A0ABW4BJD7</accession>
<dbReference type="InterPro" id="IPR002763">
    <property type="entry name" value="DUF72"/>
</dbReference>
<keyword evidence="2" id="KW-1185">Reference proteome</keyword>
<dbReference type="EMBL" id="JBHTOH010000014">
    <property type="protein sequence ID" value="MFD1410356.1"/>
    <property type="molecule type" value="Genomic_DNA"/>
</dbReference>
<dbReference type="PANTHER" id="PTHR30348">
    <property type="entry name" value="UNCHARACTERIZED PROTEIN YECE"/>
    <property type="match status" value="1"/>
</dbReference>
<proteinExistence type="predicted"/>
<organism evidence="1 2">
    <name type="scientific">Lapidilactobacillus gannanensis</name>
    <dbReference type="NCBI Taxonomy" id="2486002"/>
    <lineage>
        <taxon>Bacteria</taxon>
        <taxon>Bacillati</taxon>
        <taxon>Bacillota</taxon>
        <taxon>Bacilli</taxon>
        <taxon>Lactobacillales</taxon>
        <taxon>Lactobacillaceae</taxon>
        <taxon>Lapidilactobacillus</taxon>
    </lineage>
</organism>
<sequence>MNIQIGLTTWNRHPHLLPTIKTPTLTDYSHIFPVVELDTFFYALKDANVVANWQQQVPANFKFIVKVPSELTWQQELAPTTTFSDLFMAFRQTIAPIIASQQLAGVLMQFPPAFDLTEQHLNYLTLARKNLPKLPILLEFRHRSWSEPQFIGQITQCLQKLQLTWGIIDEPNIGLESIPRLPLITTPPISFWRFHGRNAENWAKKGAGSKEGRTLYRYSTTELQQLAAEVQAVASQVTTNYVIFNNNANGDAADNALEFSQILGLNYQRPGGEQLDLF</sequence>
<dbReference type="InterPro" id="IPR036520">
    <property type="entry name" value="UPF0759_sf"/>
</dbReference>
<gene>
    <name evidence="1" type="ORF">ACFQ4R_01795</name>
</gene>